<dbReference type="EMBL" id="PFLX01000018">
    <property type="protein sequence ID" value="PIY90950.1"/>
    <property type="molecule type" value="Genomic_DNA"/>
</dbReference>
<comment type="caution">
    <text evidence="6">The sequence shown here is derived from an EMBL/GenBank/DDBJ whole genome shotgun (WGS) entry which is preliminary data.</text>
</comment>
<dbReference type="Pfam" id="PF07690">
    <property type="entry name" value="MFS_1"/>
    <property type="match status" value="2"/>
</dbReference>
<feature type="transmembrane region" description="Helical" evidence="4">
    <location>
        <begin position="210"/>
        <end position="230"/>
    </location>
</feature>
<name>A0A2M7R813_9BACT</name>
<dbReference type="SUPFAM" id="SSF103473">
    <property type="entry name" value="MFS general substrate transporter"/>
    <property type="match status" value="1"/>
</dbReference>
<accession>A0A2M7R813</accession>
<feature type="transmembrane region" description="Helical" evidence="4">
    <location>
        <begin position="367"/>
        <end position="387"/>
    </location>
</feature>
<feature type="transmembrane region" description="Helical" evidence="4">
    <location>
        <begin position="166"/>
        <end position="184"/>
    </location>
</feature>
<dbReference type="CDD" id="cd17370">
    <property type="entry name" value="MFS_MJ1317_like"/>
    <property type="match status" value="1"/>
</dbReference>
<proteinExistence type="predicted"/>
<gene>
    <name evidence="6" type="ORF">COY72_00760</name>
</gene>
<feature type="transmembrane region" description="Helical" evidence="4">
    <location>
        <begin position="278"/>
        <end position="296"/>
    </location>
</feature>
<dbReference type="PANTHER" id="PTHR23518:SF2">
    <property type="entry name" value="MAJOR FACILITATOR SUPERFAMILY TRANSPORTER"/>
    <property type="match status" value="1"/>
</dbReference>
<dbReference type="InterPro" id="IPR011701">
    <property type="entry name" value="MFS"/>
</dbReference>
<dbReference type="Gene3D" id="1.20.1250.20">
    <property type="entry name" value="MFS general substrate transporter like domains"/>
    <property type="match status" value="1"/>
</dbReference>
<feature type="transmembrane region" description="Helical" evidence="4">
    <location>
        <begin position="242"/>
        <end position="266"/>
    </location>
</feature>
<dbReference type="GO" id="GO:0022857">
    <property type="term" value="F:transmembrane transporter activity"/>
    <property type="evidence" value="ECO:0007669"/>
    <property type="project" value="InterPro"/>
</dbReference>
<feature type="domain" description="Major facilitator superfamily (MFS) profile" evidence="5">
    <location>
        <begin position="9"/>
        <end position="389"/>
    </location>
</feature>
<dbReference type="InterPro" id="IPR036259">
    <property type="entry name" value="MFS_trans_sf"/>
</dbReference>
<evidence type="ECO:0000256" key="1">
    <source>
        <dbReference type="ARBA" id="ARBA00022692"/>
    </source>
</evidence>
<feature type="transmembrane region" description="Helical" evidence="4">
    <location>
        <begin position="302"/>
        <end position="321"/>
    </location>
</feature>
<keyword evidence="3 4" id="KW-0472">Membrane</keyword>
<evidence type="ECO:0000256" key="3">
    <source>
        <dbReference type="ARBA" id="ARBA00023136"/>
    </source>
</evidence>
<reference evidence="7" key="1">
    <citation type="submission" date="2017-09" db="EMBL/GenBank/DDBJ databases">
        <title>Depth-based differentiation of microbial function through sediment-hosted aquifers and enrichment of novel symbionts in the deep terrestrial subsurface.</title>
        <authorList>
            <person name="Probst A.J."/>
            <person name="Ladd B."/>
            <person name="Jarett J.K."/>
            <person name="Geller-Mcgrath D.E."/>
            <person name="Sieber C.M.K."/>
            <person name="Emerson J.B."/>
            <person name="Anantharaman K."/>
            <person name="Thomas B.C."/>
            <person name="Malmstrom R."/>
            <person name="Stieglmeier M."/>
            <person name="Klingl A."/>
            <person name="Woyke T."/>
            <person name="Ryan C.M."/>
            <person name="Banfield J.F."/>
        </authorList>
    </citation>
    <scope>NUCLEOTIDE SEQUENCE [LARGE SCALE GENOMIC DNA]</scope>
</reference>
<organism evidence="6 7">
    <name type="scientific">Candidatus Nealsonbacteria bacterium CG_4_10_14_0_8_um_filter_35_10</name>
    <dbReference type="NCBI Taxonomy" id="1974683"/>
    <lineage>
        <taxon>Bacteria</taxon>
        <taxon>Candidatus Nealsoniibacteriota</taxon>
    </lineage>
</organism>
<feature type="transmembrane region" description="Helical" evidence="4">
    <location>
        <begin position="143"/>
        <end position="160"/>
    </location>
</feature>
<evidence type="ECO:0000259" key="5">
    <source>
        <dbReference type="PROSITE" id="PS50850"/>
    </source>
</evidence>
<dbReference type="PROSITE" id="PS50850">
    <property type="entry name" value="MFS"/>
    <property type="match status" value="1"/>
</dbReference>
<sequence>MNRSWLNKNIFAMGLTSFFSDFGHEMATAILPVFLVSLGGSAALLGLIEGIADASISFMKLVSGWYSDFIGKRKPFAVIGYFLTAVGVGSFALASSWIHILISRVVAWLGRGTREPARDALLVDSTGPKYYGRVFGFHRGMDTLGAVVGPALAFFLIKFISLRSIFLVALIPSILAFLTISFFVKERSKVNNNRTQLVGSVKLLPSKFRLFLIAVGIFGLGNFADSLFILRATQLLTPVKGAIMAASLAILLYLLHNIFYAGFSFPIGALADKFGKKLLLSFGYFLTGIASLGFIFNTKSSIYLGLFFLLAGIAIAITDALERTVAADLLPESLRGTGYGTLATVNGVGDFASSAIVGYLWSAISPLFGFGYGALMTILGAFLLFSFRI</sequence>
<keyword evidence="2 4" id="KW-1133">Transmembrane helix</keyword>
<evidence type="ECO:0000256" key="4">
    <source>
        <dbReference type="SAM" id="Phobius"/>
    </source>
</evidence>
<keyword evidence="1 4" id="KW-0812">Transmembrane</keyword>
<evidence type="ECO:0000313" key="6">
    <source>
        <dbReference type="EMBL" id="PIY90950.1"/>
    </source>
</evidence>
<dbReference type="InterPro" id="IPR020846">
    <property type="entry name" value="MFS_dom"/>
</dbReference>
<dbReference type="PANTHER" id="PTHR23518">
    <property type="entry name" value="C-METHYLTRANSFERASE"/>
    <property type="match status" value="1"/>
</dbReference>
<evidence type="ECO:0000256" key="2">
    <source>
        <dbReference type="ARBA" id="ARBA00022989"/>
    </source>
</evidence>
<feature type="transmembrane region" description="Helical" evidence="4">
    <location>
        <begin position="78"/>
        <end position="102"/>
    </location>
</feature>
<dbReference type="AlphaFoldDB" id="A0A2M7R813"/>
<protein>
    <submittedName>
        <fullName evidence="6">MFS transporter</fullName>
    </submittedName>
</protein>
<dbReference type="Proteomes" id="UP000230055">
    <property type="component" value="Unassembled WGS sequence"/>
</dbReference>
<evidence type="ECO:0000313" key="7">
    <source>
        <dbReference type="Proteomes" id="UP000230055"/>
    </source>
</evidence>